<comment type="caution">
    <text evidence="1">The sequence shown here is derived from an EMBL/GenBank/DDBJ whole genome shotgun (WGS) entry which is preliminary data.</text>
</comment>
<protein>
    <submittedName>
        <fullName evidence="1">Uncharacterized protein</fullName>
    </submittedName>
</protein>
<evidence type="ECO:0000313" key="1">
    <source>
        <dbReference type="EMBL" id="KAG7045632.1"/>
    </source>
</evidence>
<evidence type="ECO:0000313" key="2">
    <source>
        <dbReference type="Proteomes" id="UP000699042"/>
    </source>
</evidence>
<dbReference type="Proteomes" id="UP000699042">
    <property type="component" value="Unassembled WGS sequence"/>
</dbReference>
<dbReference type="EMBL" id="JAESDN010000009">
    <property type="protein sequence ID" value="KAG7045632.1"/>
    <property type="molecule type" value="Genomic_DNA"/>
</dbReference>
<accession>A0A9P7QYR5</accession>
<gene>
    <name evidence="1" type="ORF">JMJ77_009710</name>
</gene>
<dbReference type="AlphaFoldDB" id="A0A9P7QYR5"/>
<name>A0A9P7QYR5_9PEZI</name>
<keyword evidence="2" id="KW-1185">Reference proteome</keyword>
<proteinExistence type="predicted"/>
<organism evidence="1 2">
    <name type="scientific">Colletotrichum scovillei</name>
    <dbReference type="NCBI Taxonomy" id="1209932"/>
    <lineage>
        <taxon>Eukaryota</taxon>
        <taxon>Fungi</taxon>
        <taxon>Dikarya</taxon>
        <taxon>Ascomycota</taxon>
        <taxon>Pezizomycotina</taxon>
        <taxon>Sordariomycetes</taxon>
        <taxon>Hypocreomycetidae</taxon>
        <taxon>Glomerellales</taxon>
        <taxon>Glomerellaceae</taxon>
        <taxon>Colletotrichum</taxon>
        <taxon>Colletotrichum acutatum species complex</taxon>
    </lineage>
</organism>
<sequence>MSSLSSRHSRLILGSQPLNGTDIRTGVLVNCSVGADSVSRKRQHAGAIYVDDPSTQNVVGASGWTKQS</sequence>
<reference evidence="1" key="1">
    <citation type="submission" date="2021-05" db="EMBL/GenBank/DDBJ databases">
        <title>Comparative genomics of three Colletotrichum scovillei strains and genetic complementation revealed genes involved fungal growth and virulence on chili pepper.</title>
        <authorList>
            <person name="Hsieh D.-K."/>
            <person name="Chuang S.-C."/>
            <person name="Chen C.-Y."/>
            <person name="Chao Y.-T."/>
            <person name="Lu M.-Y.J."/>
            <person name="Lee M.-H."/>
            <person name="Shih M.-C."/>
        </authorList>
    </citation>
    <scope>NUCLEOTIDE SEQUENCE</scope>
    <source>
        <strain evidence="1">Coll-153</strain>
    </source>
</reference>